<protein>
    <recommendedName>
        <fullName evidence="1">Cyclic nucleotide-binding domain-containing protein</fullName>
    </recommendedName>
</protein>
<feature type="domain" description="Cyclic nucleotide-binding" evidence="1">
    <location>
        <begin position="1"/>
        <end position="50"/>
    </location>
</feature>
<dbReference type="PANTHER" id="PTHR23011">
    <property type="entry name" value="CYCLIC NUCLEOTIDE-BINDING DOMAIN CONTAINING PROTEIN"/>
    <property type="match status" value="1"/>
</dbReference>
<comment type="caution">
    <text evidence="2">The sequence shown here is derived from an EMBL/GenBank/DDBJ whole genome shotgun (WGS) entry which is preliminary data.</text>
</comment>
<proteinExistence type="predicted"/>
<accession>A0AAD9ITU3</accession>
<dbReference type="Proteomes" id="UP001208570">
    <property type="component" value="Unassembled WGS sequence"/>
</dbReference>
<dbReference type="AlphaFoldDB" id="A0AAD9ITU3"/>
<dbReference type="InterPro" id="IPR014710">
    <property type="entry name" value="RmlC-like_jellyroll"/>
</dbReference>
<evidence type="ECO:0000313" key="3">
    <source>
        <dbReference type="Proteomes" id="UP001208570"/>
    </source>
</evidence>
<dbReference type="Gene3D" id="2.60.120.10">
    <property type="entry name" value="Jelly Rolls"/>
    <property type="match status" value="1"/>
</dbReference>
<organism evidence="2 3">
    <name type="scientific">Paralvinella palmiformis</name>
    <dbReference type="NCBI Taxonomy" id="53620"/>
    <lineage>
        <taxon>Eukaryota</taxon>
        <taxon>Metazoa</taxon>
        <taxon>Spiralia</taxon>
        <taxon>Lophotrochozoa</taxon>
        <taxon>Annelida</taxon>
        <taxon>Polychaeta</taxon>
        <taxon>Sedentaria</taxon>
        <taxon>Canalipalpata</taxon>
        <taxon>Terebellida</taxon>
        <taxon>Terebelliformia</taxon>
        <taxon>Alvinellidae</taxon>
        <taxon>Paralvinella</taxon>
    </lineage>
</organism>
<dbReference type="PROSITE" id="PS50042">
    <property type="entry name" value="CNMP_BINDING_3"/>
    <property type="match status" value="2"/>
</dbReference>
<evidence type="ECO:0000259" key="1">
    <source>
        <dbReference type="PROSITE" id="PS50042"/>
    </source>
</evidence>
<dbReference type="PANTHER" id="PTHR23011:SF28">
    <property type="entry name" value="CYCLIC NUCLEOTIDE-BINDING DOMAIN CONTAINING PROTEIN"/>
    <property type="match status" value="1"/>
</dbReference>
<name>A0AAD9ITU3_9ANNE</name>
<feature type="non-terminal residue" evidence="2">
    <location>
        <position position="1"/>
    </location>
</feature>
<sequence>ALINKNTVRNASIIADESTDLLVVNKELYDRSLKAAQEAEFNDRNNFVKYHPFFSEWSPKHKKQLAMSLEKSKYPFEGHICRQGEPAMRLYFMLRWVLR</sequence>
<dbReference type="InterPro" id="IPR000595">
    <property type="entry name" value="cNMP-bd_dom"/>
</dbReference>
<feature type="domain" description="Cyclic nucleotide-binding" evidence="1">
    <location>
        <begin position="53"/>
        <end position="99"/>
    </location>
</feature>
<reference evidence="2" key="1">
    <citation type="journal article" date="2023" name="Mol. Biol. Evol.">
        <title>Third-Generation Sequencing Reveals the Adaptive Role of the Epigenome in Three Deep-Sea Polychaetes.</title>
        <authorList>
            <person name="Perez M."/>
            <person name="Aroh O."/>
            <person name="Sun Y."/>
            <person name="Lan Y."/>
            <person name="Juniper S.K."/>
            <person name="Young C.R."/>
            <person name="Angers B."/>
            <person name="Qian P.Y."/>
        </authorList>
    </citation>
    <scope>NUCLEOTIDE SEQUENCE</scope>
    <source>
        <strain evidence="2">P08H-3</strain>
    </source>
</reference>
<dbReference type="SUPFAM" id="SSF51206">
    <property type="entry name" value="cAMP-binding domain-like"/>
    <property type="match status" value="1"/>
</dbReference>
<dbReference type="EMBL" id="JAODUP010001229">
    <property type="protein sequence ID" value="KAK2140847.1"/>
    <property type="molecule type" value="Genomic_DNA"/>
</dbReference>
<dbReference type="InterPro" id="IPR018490">
    <property type="entry name" value="cNMP-bd_dom_sf"/>
</dbReference>
<keyword evidence="3" id="KW-1185">Reference proteome</keyword>
<evidence type="ECO:0000313" key="2">
    <source>
        <dbReference type="EMBL" id="KAK2140847.1"/>
    </source>
</evidence>
<gene>
    <name evidence="2" type="ORF">LSH36_1230g00027</name>
</gene>